<dbReference type="GO" id="GO:0005886">
    <property type="term" value="C:plasma membrane"/>
    <property type="evidence" value="ECO:0007669"/>
    <property type="project" value="TreeGrafter"/>
</dbReference>
<organism evidence="3 4">
    <name type="scientific">Metarhizium humberi</name>
    <dbReference type="NCBI Taxonomy" id="2596975"/>
    <lineage>
        <taxon>Eukaryota</taxon>
        <taxon>Fungi</taxon>
        <taxon>Dikarya</taxon>
        <taxon>Ascomycota</taxon>
        <taxon>Pezizomycotina</taxon>
        <taxon>Sordariomycetes</taxon>
        <taxon>Hypocreomycetidae</taxon>
        <taxon>Hypocreales</taxon>
        <taxon>Clavicipitaceae</taxon>
        <taxon>Metarhizium</taxon>
    </lineage>
</organism>
<comment type="similarity">
    <text evidence="1">Belongs to the EFR3 family.</text>
</comment>
<evidence type="ECO:0000313" key="4">
    <source>
        <dbReference type="Proteomes" id="UP000764110"/>
    </source>
</evidence>
<protein>
    <recommendedName>
        <fullName evidence="5">Protein EFR3</fullName>
    </recommendedName>
</protein>
<sequence>MRKGASDMSMLHSAGDKDQTPGLAAVGARKSWWLLRGAGGESVPGIWAPKVRTWYLAHARLPIQMPSIILGPPQNLKELKPWTPEATWRLIGDKRSPQGTKPCLATLVHLLTGPDRAVETGNWQLWTASARVSTDIVVAARHWEATTPCNAGAMKAIHDRCRPKHQVLVLKCYPRITKGAVDVVPNSSELSYLLFYAASRRSKIQKIGAFLEKKTAHDIWRMRIGNVQVTLGILAALVEKPPKEAALIAPCVLKILDLILRSDEITMVESSLPTFEAFCEHHDASSLFGDNAYLQQYQSVVQSYAQLAWTRRVPPKGPVSKPLQIRWRNAGLAAIMHIAGSDALSSKSGRQIDVIVPKILDNMWTRDDVFLDTLLQRVQMGEKSEPERLHRRTSIATVRTAETAGDTNPLALSGTALDVDNLAEEETGVLATKCLKSIFIVPNRAQIYGATNALLKFVSTRIAEGETPVTVDRGSGRDSGWAIQLYDIISRWTPVQDRYVILLATLDMLNKTPMREESLPQHLAFTAMMQSLLRSDVNLIGLSVMDVLLGLVKQIKKLFQLHNGSGHDSSQSEEKAEMELDSATRTQQNELLERLEDCTSDLANHVYYADQVSDMIAALVGRIKHSRAASVASLAHLMEKGDAGADANAASVVDLSGSQTLQETYFAHSSGRLSALKIIKAILLVASPKTGLSGNMDLTRNRVPIQVWEGTQWLLRDPNGNVRKAYVDALSVWLDREIAYTDLIATDDVIVSHRNSKIGRDVPSARRAVSNTSNRERHHKVHRCQFLPLLHLAIYDSALQFVDYDNDIVLLHSLLTKLVFKLGVNATRCGIPMVYRLQEDIQELVQPIHKVRIASLCHGYFWALTEKFDFESSVVGRAVYNEISRRKSKGFWVEGVHVPAPTPSQVGTPGEARPHPNWDLSALETEEILPFDDRSSMVECIITSYEDTDLSPPTSPTASPSRNLNGPILSSNAGAESSPEKFSELPPEFRAQMVADWSRDSALAAITAAGKSESLNGSKTGTTGTTQNRLTINTAGAALNGNGHLPAPASPRGSHQNVRPHTSYTHGDRLTSVSKLRKSSATGGVSPAGSTSGRAGIASVEQLKMVLAGKTTPQAAGIPGTEDDSDESMISCEYSVSENSFNPAASQADAPATTGEALARSLSASASLKGGPLSSNPASQDGGLPVFHRHGEDDDEVPPVPPLPNLSSLSSRVGMQSIESPSSRRTLASRGGESLRSHSMRVREESSSKGIDLQELLRGIDSRSGEGSLGNLTKPPY</sequence>
<evidence type="ECO:0000256" key="2">
    <source>
        <dbReference type="SAM" id="MobiDB-lite"/>
    </source>
</evidence>
<dbReference type="Pfam" id="PF21072">
    <property type="entry name" value="EFR3"/>
    <property type="match status" value="2"/>
</dbReference>
<comment type="caution">
    <text evidence="3">The sequence shown here is derived from an EMBL/GenBank/DDBJ whole genome shotgun (WGS) entry which is preliminary data.</text>
</comment>
<feature type="compositionally biased region" description="Polar residues" evidence="2">
    <location>
        <begin position="1217"/>
        <end position="1226"/>
    </location>
</feature>
<feature type="compositionally biased region" description="Basic and acidic residues" evidence="2">
    <location>
        <begin position="1233"/>
        <end position="1247"/>
    </location>
</feature>
<gene>
    <name evidence="3" type="ORF">MHUMG1_05203</name>
</gene>
<dbReference type="PANTHER" id="PTHR47766">
    <property type="entry name" value="PROTEIN EFR3"/>
    <property type="match status" value="1"/>
</dbReference>
<dbReference type="EMBL" id="JACEFI010000008">
    <property type="protein sequence ID" value="KAH0596895.1"/>
    <property type="molecule type" value="Genomic_DNA"/>
</dbReference>
<accession>A0A9P8MA18</accession>
<feature type="compositionally biased region" description="Polar residues" evidence="2">
    <location>
        <begin position="1053"/>
        <end position="1093"/>
    </location>
</feature>
<feature type="region of interest" description="Disordered" evidence="2">
    <location>
        <begin position="1167"/>
        <end position="1277"/>
    </location>
</feature>
<keyword evidence="4" id="KW-1185">Reference proteome</keyword>
<evidence type="ECO:0000256" key="1">
    <source>
        <dbReference type="ARBA" id="ARBA00010216"/>
    </source>
</evidence>
<feature type="region of interest" description="Disordered" evidence="2">
    <location>
        <begin position="945"/>
        <end position="984"/>
    </location>
</feature>
<proteinExistence type="inferred from homology"/>
<dbReference type="AlphaFoldDB" id="A0A9P8MA18"/>
<feature type="region of interest" description="Disordered" evidence="2">
    <location>
        <begin position="1"/>
        <end position="22"/>
    </location>
</feature>
<feature type="region of interest" description="Disordered" evidence="2">
    <location>
        <begin position="1048"/>
        <end position="1093"/>
    </location>
</feature>
<dbReference type="Proteomes" id="UP000764110">
    <property type="component" value="Unassembled WGS sequence"/>
</dbReference>
<evidence type="ECO:0008006" key="5">
    <source>
        <dbReference type="Google" id="ProtNLM"/>
    </source>
</evidence>
<reference evidence="3 4" key="1">
    <citation type="submission" date="2020-07" db="EMBL/GenBank/DDBJ databases">
        <title>Metarhizium humberi genome.</title>
        <authorList>
            <person name="Lysoe E."/>
        </authorList>
    </citation>
    <scope>NUCLEOTIDE SEQUENCE [LARGE SCALE GENOMIC DNA]</scope>
    <source>
        <strain evidence="3 4">ESALQ1638</strain>
    </source>
</reference>
<feature type="compositionally biased region" description="Polar residues" evidence="2">
    <location>
        <begin position="962"/>
        <end position="975"/>
    </location>
</feature>
<name>A0A9P8MA18_9HYPO</name>
<dbReference type="PANTHER" id="PTHR47766:SF1">
    <property type="entry name" value="PROTEIN EFR3"/>
    <property type="match status" value="1"/>
</dbReference>
<dbReference type="GO" id="GO:0072659">
    <property type="term" value="P:protein localization to plasma membrane"/>
    <property type="evidence" value="ECO:0007669"/>
    <property type="project" value="InterPro"/>
</dbReference>
<dbReference type="InterPro" id="IPR039786">
    <property type="entry name" value="EFR3"/>
</dbReference>
<evidence type="ECO:0000313" key="3">
    <source>
        <dbReference type="EMBL" id="KAH0596895.1"/>
    </source>
</evidence>
<dbReference type="InterPro" id="IPR049150">
    <property type="entry name" value="EFR3_HEAT-like_rpt"/>
</dbReference>